<sequence>MPFKPWVQTITRRYEELPQGIPFVGGGLFRSVWFTYVHLIQFEGNKTCPSCGDYPENVIWDGVSISFGRKHINNELRPPTLVQDKAPERQSRPCPRLEWLWDSNMQKKLRDWLFQGGLGISKEDKDDYQLQLEGCVQHAKSLQLELYLWLHSHSPHLKELFNCRLGYGAVQPNSKKWTPRREYLVLFQIIAADEITMQAVTRRTLQNLHSFVALPTTDNLQAFRAKEVIDTLLTLNYAPLELVKIPTELQMGYTGEFREWEKGRWGVVMVCLRFATVLDIQNYHTTTNWTLVKKELAVVESTMRRIPRSI</sequence>
<dbReference type="Proteomes" id="UP000053593">
    <property type="component" value="Unassembled WGS sequence"/>
</dbReference>
<organism evidence="1 2">
    <name type="scientific">Collybiopsis luxurians FD-317 M1</name>
    <dbReference type="NCBI Taxonomy" id="944289"/>
    <lineage>
        <taxon>Eukaryota</taxon>
        <taxon>Fungi</taxon>
        <taxon>Dikarya</taxon>
        <taxon>Basidiomycota</taxon>
        <taxon>Agaricomycotina</taxon>
        <taxon>Agaricomycetes</taxon>
        <taxon>Agaricomycetidae</taxon>
        <taxon>Agaricales</taxon>
        <taxon>Marasmiineae</taxon>
        <taxon>Omphalotaceae</taxon>
        <taxon>Collybiopsis</taxon>
        <taxon>Collybiopsis luxurians</taxon>
    </lineage>
</organism>
<dbReference type="OrthoDB" id="5598737at2759"/>
<proteinExistence type="predicted"/>
<evidence type="ECO:0000313" key="1">
    <source>
        <dbReference type="EMBL" id="KIK55191.1"/>
    </source>
</evidence>
<protein>
    <submittedName>
        <fullName evidence="1">Uncharacterized protein</fullName>
    </submittedName>
</protein>
<dbReference type="EMBL" id="KN834808">
    <property type="protein sequence ID" value="KIK55191.1"/>
    <property type="molecule type" value="Genomic_DNA"/>
</dbReference>
<keyword evidence="2" id="KW-1185">Reference proteome</keyword>
<reference evidence="1 2" key="1">
    <citation type="submission" date="2014-04" db="EMBL/GenBank/DDBJ databases">
        <title>Evolutionary Origins and Diversification of the Mycorrhizal Mutualists.</title>
        <authorList>
            <consortium name="DOE Joint Genome Institute"/>
            <consortium name="Mycorrhizal Genomics Consortium"/>
            <person name="Kohler A."/>
            <person name="Kuo A."/>
            <person name="Nagy L.G."/>
            <person name="Floudas D."/>
            <person name="Copeland A."/>
            <person name="Barry K.W."/>
            <person name="Cichocki N."/>
            <person name="Veneault-Fourrey C."/>
            <person name="LaButti K."/>
            <person name="Lindquist E.A."/>
            <person name="Lipzen A."/>
            <person name="Lundell T."/>
            <person name="Morin E."/>
            <person name="Murat C."/>
            <person name="Riley R."/>
            <person name="Ohm R."/>
            <person name="Sun H."/>
            <person name="Tunlid A."/>
            <person name="Henrissat B."/>
            <person name="Grigoriev I.V."/>
            <person name="Hibbett D.S."/>
            <person name="Martin F."/>
        </authorList>
    </citation>
    <scope>NUCLEOTIDE SEQUENCE [LARGE SCALE GENOMIC DNA]</scope>
    <source>
        <strain evidence="1 2">FD-317 M1</strain>
    </source>
</reference>
<gene>
    <name evidence="1" type="ORF">GYMLUDRAFT_248796</name>
</gene>
<evidence type="ECO:0000313" key="2">
    <source>
        <dbReference type="Proteomes" id="UP000053593"/>
    </source>
</evidence>
<dbReference type="HOGENOM" id="CLU_897304_0_0_1"/>
<accession>A0A0D0BKD9</accession>
<dbReference type="AlphaFoldDB" id="A0A0D0BKD9"/>
<name>A0A0D0BKD9_9AGAR</name>